<dbReference type="Gene3D" id="3.40.50.300">
    <property type="entry name" value="P-loop containing nucleotide triphosphate hydrolases"/>
    <property type="match status" value="2"/>
</dbReference>
<dbReference type="SMART" id="SM00382">
    <property type="entry name" value="AAA"/>
    <property type="match status" value="2"/>
</dbReference>
<keyword evidence="6" id="KW-1185">Reference proteome</keyword>
<dbReference type="EMBL" id="CP049001">
    <property type="protein sequence ID" value="QID83980.1"/>
    <property type="molecule type" value="Genomic_DNA"/>
</dbReference>
<gene>
    <name evidence="5" type="ORF">GRS66_006470</name>
</gene>
<dbReference type="PROSITE" id="PS00211">
    <property type="entry name" value="ABC_TRANSPORTER_1"/>
    <property type="match status" value="1"/>
</dbReference>
<feature type="coiled-coil region" evidence="3">
    <location>
        <begin position="263"/>
        <end position="297"/>
    </location>
</feature>
<dbReference type="CDD" id="cd03221">
    <property type="entry name" value="ABCF_EF-3"/>
    <property type="match status" value="2"/>
</dbReference>
<dbReference type="InterPro" id="IPR003439">
    <property type="entry name" value="ABC_transporter-like_ATP-bd"/>
</dbReference>
<dbReference type="PANTHER" id="PTHR42855">
    <property type="entry name" value="ABC TRANSPORTER ATP-BINDING SUBUNIT"/>
    <property type="match status" value="1"/>
</dbReference>
<feature type="domain" description="ABC transporter" evidence="4">
    <location>
        <begin position="355"/>
        <end position="558"/>
    </location>
</feature>
<keyword evidence="2" id="KW-0067">ATP-binding</keyword>
<keyword evidence="3" id="KW-0175">Coiled coil</keyword>
<accession>A0A6C1E4X2</accession>
<dbReference type="PROSITE" id="PS50893">
    <property type="entry name" value="ABC_TRANSPORTER_2"/>
    <property type="match status" value="2"/>
</dbReference>
<evidence type="ECO:0000256" key="2">
    <source>
        <dbReference type="ARBA" id="ARBA00022840"/>
    </source>
</evidence>
<feature type="domain" description="ABC transporter" evidence="4">
    <location>
        <begin position="36"/>
        <end position="275"/>
    </location>
</feature>
<dbReference type="InterPro" id="IPR027417">
    <property type="entry name" value="P-loop_NTPase"/>
</dbReference>
<dbReference type="GO" id="GO:0005524">
    <property type="term" value="F:ATP binding"/>
    <property type="evidence" value="ECO:0007669"/>
    <property type="project" value="UniProtKB-KW"/>
</dbReference>
<dbReference type="InterPro" id="IPR003593">
    <property type="entry name" value="AAA+_ATPase"/>
</dbReference>
<keyword evidence="1" id="KW-0547">Nucleotide-binding</keyword>
<dbReference type="Proteomes" id="UP000501346">
    <property type="component" value="Chromosome SeIV-SeII"/>
</dbReference>
<dbReference type="PANTHER" id="PTHR42855:SF2">
    <property type="entry name" value="DRUG RESISTANCE ABC TRANSPORTER,ATP-BINDING PROTEIN"/>
    <property type="match status" value="1"/>
</dbReference>
<evidence type="ECO:0000256" key="1">
    <source>
        <dbReference type="ARBA" id="ARBA00022741"/>
    </source>
</evidence>
<dbReference type="FunFam" id="3.40.50.300:FF:000011">
    <property type="entry name" value="Putative ABC transporter ATP-binding component"/>
    <property type="match status" value="1"/>
</dbReference>
<protein>
    <recommendedName>
        <fullName evidence="4">ABC transporter domain-containing protein</fullName>
    </recommendedName>
</protein>
<dbReference type="InterPro" id="IPR017871">
    <property type="entry name" value="ABC_transporter-like_CS"/>
</dbReference>
<proteinExistence type="predicted"/>
<dbReference type="GO" id="GO:0016887">
    <property type="term" value="F:ATP hydrolysis activity"/>
    <property type="evidence" value="ECO:0007669"/>
    <property type="project" value="InterPro"/>
</dbReference>
<dbReference type="Pfam" id="PF00005">
    <property type="entry name" value="ABC_tran"/>
    <property type="match status" value="2"/>
</dbReference>
<sequence length="562" mass="63797">MLTEESQPIDTQEPVKPHFKNGIYYCDLVTGKPPKIIVQNLDLSFDKKTLFTDLDFKVSYGDKVTIVGENGSGKTTFLKLLSGVEDYPYSGSIVIQGRIGFLPQHFEEVDGELLAIKVLLRSLYDDEINEFLELHLESFSHEWLQELNSLGGHEIFKQLSHIGLRDEILKRPFKSLSGGEKTKILLCALSILDPDFILLDEPTNHLDNKGIEWLESFLKRYMGAVVIVTHDRSIVNAVSNSISELSPHTKKFTHFRGGYKHYLEEENKRRQKLTVERRFQDRELKKLKSKAAKAQSKVKTRIVRSGSDRDKLSYNNKEQRAQKGIMGLVNQLSDKVENLNDNLVEIIPDRSQISFDFDDLSAFSSLLGISVTGVSKSYKKQIFTNISFTLTRGEKLVIQGPNGSGKTTLNRILMGLTEPDHGTVSISGNAVVGYLDQEQENLPLEKSPIELLEEDTKINVSRQSAIRNLRDFGIYKWHDLKSPLKNLSVGCRRKSQLCQIIMRKCSILVLDEPTNHIDFPSLEIIEDALLTFPGIIIATTHDRYFTEKIATRVIDFSKYSSE</sequence>
<evidence type="ECO:0000313" key="5">
    <source>
        <dbReference type="EMBL" id="QID83980.1"/>
    </source>
</evidence>
<evidence type="ECO:0000259" key="4">
    <source>
        <dbReference type="PROSITE" id="PS50893"/>
    </source>
</evidence>
<dbReference type="OrthoDB" id="6500128at2759"/>
<dbReference type="SUPFAM" id="SSF52540">
    <property type="entry name" value="P-loop containing nucleoside triphosphate hydrolases"/>
    <property type="match status" value="2"/>
</dbReference>
<evidence type="ECO:0000256" key="3">
    <source>
        <dbReference type="SAM" id="Coils"/>
    </source>
</evidence>
<evidence type="ECO:0000313" key="6">
    <source>
        <dbReference type="Proteomes" id="UP000501346"/>
    </source>
</evidence>
<dbReference type="AlphaFoldDB" id="A0A6C1E4X2"/>
<dbReference type="InterPro" id="IPR051309">
    <property type="entry name" value="ABCF_ATPase"/>
</dbReference>
<reference evidence="5 6" key="1">
    <citation type="journal article" date="2019" name="BMC Genomics">
        <title>Chromosome level assembly and comparative genome analysis confirm lager-brewing yeasts originated from a single hybridization.</title>
        <authorList>
            <person name="Salazar A.N."/>
            <person name="Gorter de Vries A.R."/>
            <person name="van den Broek M."/>
            <person name="Brouwers N."/>
            <person name="de la Torre Cortes P."/>
            <person name="Kuijpers N.G.A."/>
            <person name="Daran J.G."/>
            <person name="Abeel T."/>
        </authorList>
    </citation>
    <scope>NUCLEOTIDE SEQUENCE [LARGE SCALE GENOMIC DNA]</scope>
    <source>
        <strain evidence="5 6">CBS 1483</strain>
    </source>
</reference>
<name>A0A6C1E4X2_SACPS</name>
<organism evidence="5 6">
    <name type="scientific">Saccharomyces pastorianus</name>
    <name type="common">Lager yeast</name>
    <name type="synonym">Saccharomyces cerevisiae x Saccharomyces eubayanus</name>
    <dbReference type="NCBI Taxonomy" id="27292"/>
    <lineage>
        <taxon>Eukaryota</taxon>
        <taxon>Fungi</taxon>
        <taxon>Dikarya</taxon>
        <taxon>Ascomycota</taxon>
        <taxon>Saccharomycotina</taxon>
        <taxon>Saccharomycetes</taxon>
        <taxon>Saccharomycetales</taxon>
        <taxon>Saccharomycetaceae</taxon>
        <taxon>Saccharomyces</taxon>
    </lineage>
</organism>